<dbReference type="EMBL" id="OU963862">
    <property type="protein sequence ID" value="CAH0382138.1"/>
    <property type="molecule type" value="Genomic_DNA"/>
</dbReference>
<proteinExistence type="predicted"/>
<gene>
    <name evidence="2" type="ORF">BEMITA_LOCUS1718</name>
</gene>
<dbReference type="PANTHER" id="PTHR34825">
    <property type="entry name" value="CONSERVED PROTEIN, WITH A WEAK D-GALACTARATE DEHYDRATASE/ALTRONATE HYDROLASE DOMAIN"/>
    <property type="match status" value="1"/>
</dbReference>
<keyword evidence="3" id="KW-1185">Reference proteome</keyword>
<protein>
    <recommendedName>
        <fullName evidence="1">AAA-ATPase-like domain-containing protein</fullName>
    </recommendedName>
</protein>
<evidence type="ECO:0000313" key="3">
    <source>
        <dbReference type="Proteomes" id="UP001152759"/>
    </source>
</evidence>
<organism evidence="2 3">
    <name type="scientific">Bemisia tabaci</name>
    <name type="common">Sweetpotato whitefly</name>
    <name type="synonym">Aleurodes tabaci</name>
    <dbReference type="NCBI Taxonomy" id="7038"/>
    <lineage>
        <taxon>Eukaryota</taxon>
        <taxon>Metazoa</taxon>
        <taxon>Ecdysozoa</taxon>
        <taxon>Arthropoda</taxon>
        <taxon>Hexapoda</taxon>
        <taxon>Insecta</taxon>
        <taxon>Pterygota</taxon>
        <taxon>Neoptera</taxon>
        <taxon>Paraneoptera</taxon>
        <taxon>Hemiptera</taxon>
        <taxon>Sternorrhyncha</taxon>
        <taxon>Aleyrodoidea</taxon>
        <taxon>Aleyrodidae</taxon>
        <taxon>Aleyrodinae</taxon>
        <taxon>Bemisia</taxon>
    </lineage>
</organism>
<dbReference type="PANTHER" id="PTHR34825:SF1">
    <property type="entry name" value="AAA-ATPASE-LIKE DOMAIN-CONTAINING PROTEIN"/>
    <property type="match status" value="1"/>
</dbReference>
<evidence type="ECO:0000259" key="1">
    <source>
        <dbReference type="Pfam" id="PF09820"/>
    </source>
</evidence>
<feature type="domain" description="AAA-ATPase-like" evidence="1">
    <location>
        <begin position="2"/>
        <end position="113"/>
    </location>
</feature>
<accession>A0A9N9ZYB2</accession>
<dbReference type="Proteomes" id="UP001152759">
    <property type="component" value="Chromosome 1"/>
</dbReference>
<reference evidence="2" key="1">
    <citation type="submission" date="2021-12" db="EMBL/GenBank/DDBJ databases">
        <authorList>
            <person name="King R."/>
        </authorList>
    </citation>
    <scope>NUCLEOTIDE SEQUENCE</scope>
</reference>
<evidence type="ECO:0000313" key="2">
    <source>
        <dbReference type="EMBL" id="CAH0382138.1"/>
    </source>
</evidence>
<dbReference type="AlphaFoldDB" id="A0A9N9ZYB2"/>
<name>A0A9N9ZYB2_BEMTA</name>
<dbReference type="InterPro" id="IPR018631">
    <property type="entry name" value="AAA-ATPase-like_dom"/>
</dbReference>
<sequence>MVKDNNFIVDKTPWIAEALTGPRLKLITRPRRFGKSTNLSMLEAFLTKNETLEAMNLFAGFSIQNDTKFEKIRMNHQHKYAVLHFNLSGCSSVSTALEFEDWFLRYLKRVLGRNLRQYRRFFEPREEQG</sequence>
<dbReference type="Pfam" id="PF09820">
    <property type="entry name" value="AAA-ATPase_like"/>
    <property type="match status" value="1"/>
</dbReference>